<dbReference type="Gene3D" id="3.40.50.1820">
    <property type="entry name" value="alpha/beta hydrolase"/>
    <property type="match status" value="1"/>
</dbReference>
<keyword evidence="6 8" id="KW-0472">Membrane</keyword>
<dbReference type="GO" id="GO:0005739">
    <property type="term" value="C:mitochondrion"/>
    <property type="evidence" value="ECO:0007669"/>
    <property type="project" value="UniProtKB-SubCell"/>
</dbReference>
<comment type="caution">
    <text evidence="9">The sequence shown here is derived from an EMBL/GenBank/DDBJ whole genome shotgun (WGS) entry which is preliminary data.</text>
</comment>
<dbReference type="GO" id="GO:0005783">
    <property type="term" value="C:endoplasmic reticulum"/>
    <property type="evidence" value="ECO:0007669"/>
    <property type="project" value="UniProtKB-SubCell"/>
</dbReference>
<feature type="transmembrane region" description="Helical" evidence="8">
    <location>
        <begin position="454"/>
        <end position="474"/>
    </location>
</feature>
<organism evidence="9 10">
    <name type="scientific">Drechslerella dactyloides</name>
    <name type="common">Nematode-trapping fungus</name>
    <name type="synonym">Arthrobotrys dactyloides</name>
    <dbReference type="NCBI Taxonomy" id="74499"/>
    <lineage>
        <taxon>Eukaryota</taxon>
        <taxon>Fungi</taxon>
        <taxon>Dikarya</taxon>
        <taxon>Ascomycota</taxon>
        <taxon>Pezizomycotina</taxon>
        <taxon>Orbiliomycetes</taxon>
        <taxon>Orbiliales</taxon>
        <taxon>Orbiliaceae</taxon>
        <taxon>Drechslerella</taxon>
    </lineage>
</organism>
<dbReference type="AlphaFoldDB" id="A0AAD6IWF4"/>
<keyword evidence="10" id="KW-1185">Reference proteome</keyword>
<dbReference type="InterPro" id="IPR052374">
    <property type="entry name" value="SERAC1"/>
</dbReference>
<gene>
    <name evidence="9" type="ORF">Dda_5562</name>
</gene>
<keyword evidence="4" id="KW-0256">Endoplasmic reticulum</keyword>
<evidence type="ECO:0000256" key="3">
    <source>
        <dbReference type="ARBA" id="ARBA00004370"/>
    </source>
</evidence>
<evidence type="ECO:0000256" key="1">
    <source>
        <dbReference type="ARBA" id="ARBA00004173"/>
    </source>
</evidence>
<keyword evidence="8" id="KW-1133">Transmembrane helix</keyword>
<dbReference type="PANTHER" id="PTHR48182:SF2">
    <property type="entry name" value="PROTEIN SERAC1"/>
    <property type="match status" value="1"/>
</dbReference>
<feature type="region of interest" description="Disordered" evidence="7">
    <location>
        <begin position="478"/>
        <end position="514"/>
    </location>
</feature>
<dbReference type="EMBL" id="JAQGDS010000006">
    <property type="protein sequence ID" value="KAJ6259918.1"/>
    <property type="molecule type" value="Genomic_DNA"/>
</dbReference>
<evidence type="ECO:0000256" key="7">
    <source>
        <dbReference type="SAM" id="MobiDB-lite"/>
    </source>
</evidence>
<dbReference type="PANTHER" id="PTHR48182">
    <property type="entry name" value="PROTEIN SERAC1"/>
    <property type="match status" value="1"/>
</dbReference>
<evidence type="ECO:0000313" key="9">
    <source>
        <dbReference type="EMBL" id="KAJ6259918.1"/>
    </source>
</evidence>
<dbReference type="InterPro" id="IPR029058">
    <property type="entry name" value="AB_hydrolase_fold"/>
</dbReference>
<evidence type="ECO:0000256" key="6">
    <source>
        <dbReference type="ARBA" id="ARBA00023136"/>
    </source>
</evidence>
<accession>A0AAD6IWF4</accession>
<dbReference type="Proteomes" id="UP001221413">
    <property type="component" value="Unassembled WGS sequence"/>
</dbReference>
<name>A0AAD6IWF4_DREDA</name>
<dbReference type="GO" id="GO:0016020">
    <property type="term" value="C:membrane"/>
    <property type="evidence" value="ECO:0007669"/>
    <property type="project" value="UniProtKB-SubCell"/>
</dbReference>
<evidence type="ECO:0000256" key="8">
    <source>
        <dbReference type="SAM" id="Phobius"/>
    </source>
</evidence>
<sequence length="514" mass="59047">MLTTTAIDSGTYGLDFRYSDTEPWTYRIKNIPPDWEEHAVRDFLSDRVFHQDEVTFTEIVQISMARDCTLAFPQVALLTLRGLVPEILLPLRKNLVEPEKFKTSVTVPASSSPGDRHHRHHYTRDIYFDCEFLGLTPVYQPDDMDNRTADIIAVSGLEGHPYGSWQGKQEKLMWLRHFPKIEGSTMERLRTITYGWKSNIYAQNLWRDRYYNHASYRERFLEELDKLLKCGRDKLKPLIFVGHSYGGILIMDAVVQASKFPDRYGPISKLIAGFVFFAVPYDGMYVDDLRACVPDGTFSDLLDTVDQVKTRPDLQRIRESFSDLVRKTKIQVQTFRETEPTKMLTKVNGKLRRGGHSIMVINVQSSSLGLPVEFERVIEADGKDHSDIVKYDRADDSTLQSARASLQRILDARAEKANTSNEHDQSIQGKELEKFRHAWHLHIPLGKIFSLKLIFEYIFMLGDIISLTVSFTVWTKSEAKKTPQNKTEGFTVHGQPDLEPESFPVQPPPAKPQE</sequence>
<keyword evidence="5" id="KW-0496">Mitochondrion</keyword>
<evidence type="ECO:0000256" key="4">
    <source>
        <dbReference type="ARBA" id="ARBA00022824"/>
    </source>
</evidence>
<reference evidence="9" key="1">
    <citation type="submission" date="2023-01" db="EMBL/GenBank/DDBJ databases">
        <title>The chitinases involved in constricting ring structure development in the nematode-trapping fungus Drechslerella dactyloides.</title>
        <authorList>
            <person name="Wang R."/>
            <person name="Zhang L."/>
            <person name="Tang P."/>
            <person name="Li S."/>
            <person name="Liang L."/>
        </authorList>
    </citation>
    <scope>NUCLEOTIDE SEQUENCE</scope>
    <source>
        <strain evidence="9">YMF1.00031</strain>
    </source>
</reference>
<feature type="compositionally biased region" description="Pro residues" evidence="7">
    <location>
        <begin position="505"/>
        <end position="514"/>
    </location>
</feature>
<evidence type="ECO:0000256" key="5">
    <source>
        <dbReference type="ARBA" id="ARBA00023128"/>
    </source>
</evidence>
<evidence type="ECO:0000256" key="2">
    <source>
        <dbReference type="ARBA" id="ARBA00004240"/>
    </source>
</evidence>
<evidence type="ECO:0000313" key="10">
    <source>
        <dbReference type="Proteomes" id="UP001221413"/>
    </source>
</evidence>
<comment type="subcellular location">
    <subcellularLocation>
        <location evidence="2">Endoplasmic reticulum</location>
    </subcellularLocation>
    <subcellularLocation>
        <location evidence="3">Membrane</location>
    </subcellularLocation>
    <subcellularLocation>
        <location evidence="1">Mitochondrion</location>
    </subcellularLocation>
</comment>
<proteinExistence type="predicted"/>
<keyword evidence="8" id="KW-0812">Transmembrane</keyword>
<protein>
    <submittedName>
        <fullName evidence="9">Uncharacterized protein</fullName>
    </submittedName>
</protein>
<dbReference type="SUPFAM" id="SSF53474">
    <property type="entry name" value="alpha/beta-Hydrolases"/>
    <property type="match status" value="1"/>
</dbReference>